<feature type="region of interest" description="Disordered" evidence="1">
    <location>
        <begin position="23"/>
        <end position="54"/>
    </location>
</feature>
<dbReference type="EMBL" id="FXUG01000014">
    <property type="protein sequence ID" value="SMP71578.1"/>
    <property type="molecule type" value="Genomic_DNA"/>
</dbReference>
<sequence length="144" mass="15699">MNQLSLFTDLPVCVTAPVAPRKGSVSKGVYADKRSASDKVQPRVDRPTPADSTPVIAAEADCNKDLPANEQDTLMKLAGLIREGRDQMEAQNRRRTRPVQSIGDLAQLVLERHDLVARRRAAHQEKKSAMVGFADTGSQVHVAS</sequence>
<accession>A0ABY1QJE3</accession>
<evidence type="ECO:0000313" key="3">
    <source>
        <dbReference type="Proteomes" id="UP001158067"/>
    </source>
</evidence>
<evidence type="ECO:0000313" key="2">
    <source>
        <dbReference type="EMBL" id="SMP71578.1"/>
    </source>
</evidence>
<name>A0ABY1QJE3_9BACT</name>
<feature type="compositionally biased region" description="Basic and acidic residues" evidence="1">
    <location>
        <begin position="30"/>
        <end position="48"/>
    </location>
</feature>
<evidence type="ECO:0000256" key="1">
    <source>
        <dbReference type="SAM" id="MobiDB-lite"/>
    </source>
</evidence>
<reference evidence="2 3" key="1">
    <citation type="submission" date="2017-05" db="EMBL/GenBank/DDBJ databases">
        <authorList>
            <person name="Varghese N."/>
            <person name="Submissions S."/>
        </authorList>
    </citation>
    <scope>NUCLEOTIDE SEQUENCE [LARGE SCALE GENOMIC DNA]</scope>
    <source>
        <strain evidence="2 3">DSM 25457</strain>
    </source>
</reference>
<dbReference type="RefSeq" id="WP_283434469.1">
    <property type="nucleotide sequence ID" value="NZ_FXUG01000014.1"/>
</dbReference>
<keyword evidence="3" id="KW-1185">Reference proteome</keyword>
<organism evidence="2 3">
    <name type="scientific">Neorhodopirellula lusitana</name>
    <dbReference type="NCBI Taxonomy" id="445327"/>
    <lineage>
        <taxon>Bacteria</taxon>
        <taxon>Pseudomonadati</taxon>
        <taxon>Planctomycetota</taxon>
        <taxon>Planctomycetia</taxon>
        <taxon>Pirellulales</taxon>
        <taxon>Pirellulaceae</taxon>
        <taxon>Neorhodopirellula</taxon>
    </lineage>
</organism>
<comment type="caution">
    <text evidence="2">The sequence shown here is derived from an EMBL/GenBank/DDBJ whole genome shotgun (WGS) entry which is preliminary data.</text>
</comment>
<protein>
    <submittedName>
        <fullName evidence="2">Uncharacterized protein</fullName>
    </submittedName>
</protein>
<gene>
    <name evidence="2" type="ORF">SAMN06265222_11477</name>
</gene>
<dbReference type="Proteomes" id="UP001158067">
    <property type="component" value="Unassembled WGS sequence"/>
</dbReference>
<proteinExistence type="predicted"/>